<dbReference type="EC" id="3.5.1.82" evidence="2"/>
<dbReference type="InterPro" id="IPR013108">
    <property type="entry name" value="Amidohydro_3"/>
</dbReference>
<dbReference type="PANTHER" id="PTHR11647">
    <property type="entry name" value="HYDRANTOINASE/DIHYDROPYRIMIDINASE FAMILY MEMBER"/>
    <property type="match status" value="1"/>
</dbReference>
<protein>
    <submittedName>
        <fullName evidence="2">N-acyl-D-glutamate deacylase</fullName>
        <ecNumber evidence="2">3.5.1.82</ecNumber>
    </submittedName>
</protein>
<accession>A0A143PMC9</accession>
<evidence type="ECO:0000313" key="3">
    <source>
        <dbReference type="Proteomes" id="UP000076079"/>
    </source>
</evidence>
<dbReference type="NCBIfam" id="NF006560">
    <property type="entry name" value="PRK09061.1"/>
    <property type="match status" value="1"/>
</dbReference>
<keyword evidence="2" id="KW-0378">Hydrolase</keyword>
<dbReference type="AlphaFoldDB" id="A0A143PMC9"/>
<proteinExistence type="predicted"/>
<reference evidence="2 3" key="1">
    <citation type="journal article" date="2016" name="Genome Announc.">
        <title>First Complete Genome Sequence of a Subdivision 6 Acidobacterium Strain.</title>
        <authorList>
            <person name="Huang S."/>
            <person name="Vieira S."/>
            <person name="Bunk B."/>
            <person name="Riedel T."/>
            <person name="Sproer C."/>
            <person name="Overmann J."/>
        </authorList>
    </citation>
    <scope>NUCLEOTIDE SEQUENCE [LARGE SCALE GENOMIC DNA]</scope>
    <source>
        <strain evidence="3">DSM 100886 HEG_-6_39</strain>
    </source>
</reference>
<dbReference type="SUPFAM" id="SSF51338">
    <property type="entry name" value="Composite domain of metallo-dependent hydrolases"/>
    <property type="match status" value="1"/>
</dbReference>
<dbReference type="InterPro" id="IPR032466">
    <property type="entry name" value="Metal_Hydrolase"/>
</dbReference>
<dbReference type="SUPFAM" id="SSF51556">
    <property type="entry name" value="Metallo-dependent hydrolases"/>
    <property type="match status" value="1"/>
</dbReference>
<dbReference type="Gene3D" id="2.30.40.10">
    <property type="entry name" value="Urease, subunit C, domain 1"/>
    <property type="match status" value="1"/>
</dbReference>
<dbReference type="Pfam" id="PF07969">
    <property type="entry name" value="Amidohydro_3"/>
    <property type="match status" value="1"/>
</dbReference>
<dbReference type="OrthoDB" id="9775607at2"/>
<name>A0A143PMC9_LUTPR</name>
<gene>
    <name evidence="2" type="ORF">LuPra_02130</name>
</gene>
<sequence length="474" mass="49599">MSATRLLLGAIGSVTIVAIGGCTTPPAPTYDLVIANGRVMDPESGLDAVRQVGLRDGQVAAVSETPIVGTRVIDATGLVVAPGFIDLHEHGQAEESYRMMVRDGVTSAFELEVGTADVAAWYAARERGQIVNHGVSIGHIPARMKVLGDPGTGLVPAGIGGSGTATEAQMVQMEALLRQGLKDGAVAVGFGSAYTPGAPMSEIERMFRVAAEGGASAHIHLRGGLPGLNETIAAANAAKVPLHVVHVNSVAGDAIDGFFAAITAARAAGQDVTTEAYPYAAGMTEITSALFDDWESWPDEKFGHHQLVSTGKRLTRVTFAQARKAGGTIIIHSRTEAQTRAAIVNPLAMIASDGFIEHGRGHPRTSGTYAKVLGRYVREEKALPLMDALRRMTLSPAKRLEPRVPAMKQKGRVHVGADADLTLFDPATVLDRATYEDASIPSAGIPFVIVNGQVVVDAGQVTSARPGRGVRAPH</sequence>
<reference evidence="3" key="2">
    <citation type="submission" date="2016-04" db="EMBL/GenBank/DDBJ databases">
        <title>First Complete Genome Sequence of a Subdivision 6 Acidobacterium.</title>
        <authorList>
            <person name="Huang S."/>
            <person name="Vieira S."/>
            <person name="Bunk B."/>
            <person name="Riedel T."/>
            <person name="Sproeer C."/>
            <person name="Overmann J."/>
        </authorList>
    </citation>
    <scope>NUCLEOTIDE SEQUENCE [LARGE SCALE GENOMIC DNA]</scope>
    <source>
        <strain evidence="3">DSM 100886 HEG_-6_39</strain>
    </source>
</reference>
<dbReference type="Gene3D" id="3.30.1490.130">
    <property type="entry name" value="D-aminoacylase. Domain 3"/>
    <property type="match status" value="1"/>
</dbReference>
<dbReference type="STRING" id="1855912.LuPra_02130"/>
<dbReference type="GO" id="GO:0047421">
    <property type="term" value="F:N-acyl-D-glutamate deacylase activity"/>
    <property type="evidence" value="ECO:0007669"/>
    <property type="project" value="UniProtKB-EC"/>
</dbReference>
<dbReference type="Proteomes" id="UP000076079">
    <property type="component" value="Chromosome"/>
</dbReference>
<dbReference type="KEGG" id="abac:LuPra_02130"/>
<dbReference type="PANTHER" id="PTHR11647:SF1">
    <property type="entry name" value="COLLAPSIN RESPONSE MEDIATOR PROTEIN"/>
    <property type="match status" value="1"/>
</dbReference>
<evidence type="ECO:0000313" key="2">
    <source>
        <dbReference type="EMBL" id="AMY08924.1"/>
    </source>
</evidence>
<dbReference type="PATRIC" id="fig|1813736.3.peg.2235"/>
<dbReference type="RefSeq" id="WP_110170706.1">
    <property type="nucleotide sequence ID" value="NZ_CP015136.1"/>
</dbReference>
<evidence type="ECO:0000259" key="1">
    <source>
        <dbReference type="Pfam" id="PF07969"/>
    </source>
</evidence>
<keyword evidence="3" id="KW-1185">Reference proteome</keyword>
<dbReference type="InterPro" id="IPR023100">
    <property type="entry name" value="D-aminoacylase_insert_dom_sf"/>
</dbReference>
<dbReference type="InterPro" id="IPR050378">
    <property type="entry name" value="Metallo-dep_Hydrolases_sf"/>
</dbReference>
<dbReference type="Gene3D" id="3.20.20.140">
    <property type="entry name" value="Metal-dependent hydrolases"/>
    <property type="match status" value="1"/>
</dbReference>
<organism evidence="2 3">
    <name type="scientific">Luteitalea pratensis</name>
    <dbReference type="NCBI Taxonomy" id="1855912"/>
    <lineage>
        <taxon>Bacteria</taxon>
        <taxon>Pseudomonadati</taxon>
        <taxon>Acidobacteriota</taxon>
        <taxon>Vicinamibacteria</taxon>
        <taxon>Vicinamibacterales</taxon>
        <taxon>Vicinamibacteraceae</taxon>
        <taxon>Luteitalea</taxon>
    </lineage>
</organism>
<dbReference type="EMBL" id="CP015136">
    <property type="protein sequence ID" value="AMY08924.1"/>
    <property type="molecule type" value="Genomic_DNA"/>
</dbReference>
<dbReference type="PROSITE" id="PS51257">
    <property type="entry name" value="PROKAR_LIPOPROTEIN"/>
    <property type="match status" value="1"/>
</dbReference>
<feature type="domain" description="Amidohydrolase 3" evidence="1">
    <location>
        <begin position="169"/>
        <end position="456"/>
    </location>
</feature>
<dbReference type="InterPro" id="IPR011059">
    <property type="entry name" value="Metal-dep_hydrolase_composite"/>
</dbReference>